<evidence type="ECO:0000313" key="3">
    <source>
        <dbReference type="Proteomes" id="UP000237798"/>
    </source>
</evidence>
<dbReference type="RefSeq" id="WP_106007753.1">
    <property type="nucleotide sequence ID" value="NZ_PVXP01000002.1"/>
</dbReference>
<evidence type="ECO:0000256" key="1">
    <source>
        <dbReference type="SAM" id="Phobius"/>
    </source>
</evidence>
<dbReference type="AlphaFoldDB" id="A0A2T0BSC4"/>
<dbReference type="InterPro" id="IPR012505">
    <property type="entry name" value="YbbR"/>
</dbReference>
<dbReference type="PANTHER" id="PTHR37804">
    <property type="entry name" value="CDAA REGULATORY PROTEIN CDAR"/>
    <property type="match status" value="1"/>
</dbReference>
<proteinExistence type="predicted"/>
<comment type="caution">
    <text evidence="2">The sequence shown here is derived from an EMBL/GenBank/DDBJ whole genome shotgun (WGS) entry which is preliminary data.</text>
</comment>
<organism evidence="2 3">
    <name type="scientific">Clostridium luticellarii</name>
    <dbReference type="NCBI Taxonomy" id="1691940"/>
    <lineage>
        <taxon>Bacteria</taxon>
        <taxon>Bacillati</taxon>
        <taxon>Bacillota</taxon>
        <taxon>Clostridia</taxon>
        <taxon>Eubacteriales</taxon>
        <taxon>Clostridiaceae</taxon>
        <taxon>Clostridium</taxon>
    </lineage>
</organism>
<accession>A0A2T0BSC4</accession>
<evidence type="ECO:0000313" key="2">
    <source>
        <dbReference type="EMBL" id="PRR86760.1"/>
    </source>
</evidence>
<protein>
    <submittedName>
        <fullName evidence="2">YbbR-like protein</fullName>
    </submittedName>
</protein>
<keyword evidence="1" id="KW-0812">Transmembrane</keyword>
<keyword evidence="3" id="KW-1185">Reference proteome</keyword>
<reference evidence="2 3" key="1">
    <citation type="submission" date="2018-03" db="EMBL/GenBank/DDBJ databases">
        <title>Genome sequence of Clostridium luticellarii DSM 29923.</title>
        <authorList>
            <person name="Poehlein A."/>
            <person name="Daniel R."/>
        </authorList>
    </citation>
    <scope>NUCLEOTIDE SEQUENCE [LARGE SCALE GENOMIC DNA]</scope>
    <source>
        <strain evidence="2 3">DSM 29923</strain>
    </source>
</reference>
<sequence>MEGKNKEGQILIKICCVIFAFILWLYIFNVENPMTERKIVVPVTIVNEDVLAQSKLTQVGNDQFSVSLIIRGNASDVYSVKSSDFKLNSDFSSYVMKKGENNIPVIVKKSPDNISIVNIENLWIKVQLDELKKKSVPVRVTLTGKPKEGYYAFNPVLNMEKAEVSGAQEPVSTVKYVVATYNVKDAQKDINTSVTLQAEDGSGNVIKEVSVNPSVVKITVPVGKMKTVPVNVKIQGNTGASAYISVTALPEKVGISGDESIIKNINEIDTEPVDLSKIGDSDSSQVKLVVPQGVKLVNNSGIVQLRVNSNEARSEGVQLASAFLLLPQGVLLPAQTP</sequence>
<dbReference type="Gene3D" id="2.170.120.30">
    <property type="match status" value="1"/>
</dbReference>
<keyword evidence="1" id="KW-0472">Membrane</keyword>
<dbReference type="PANTHER" id="PTHR37804:SF1">
    <property type="entry name" value="CDAA REGULATORY PROTEIN CDAR"/>
    <property type="match status" value="1"/>
</dbReference>
<gene>
    <name evidence="2" type="ORF">CLLU_02440</name>
</gene>
<dbReference type="Pfam" id="PF07949">
    <property type="entry name" value="YbbR"/>
    <property type="match status" value="2"/>
</dbReference>
<keyword evidence="1" id="KW-1133">Transmembrane helix</keyword>
<dbReference type="Proteomes" id="UP000237798">
    <property type="component" value="Unassembled WGS sequence"/>
</dbReference>
<feature type="transmembrane region" description="Helical" evidence="1">
    <location>
        <begin position="10"/>
        <end position="28"/>
    </location>
</feature>
<name>A0A2T0BSC4_9CLOT</name>
<dbReference type="EMBL" id="PVXP01000002">
    <property type="protein sequence ID" value="PRR86760.1"/>
    <property type="molecule type" value="Genomic_DNA"/>
</dbReference>
<dbReference type="InterPro" id="IPR053154">
    <property type="entry name" value="c-di-AMP_regulator"/>
</dbReference>
<dbReference type="Gene3D" id="2.170.120.40">
    <property type="entry name" value="YbbR-like domain"/>
    <property type="match status" value="2"/>
</dbReference>
<dbReference type="OrthoDB" id="2111604at2"/>